<name>A0A254TIW3_9BURK</name>
<protein>
    <submittedName>
        <fullName evidence="3">Uncharacterized protein</fullName>
    </submittedName>
</protein>
<feature type="compositionally biased region" description="Basic and acidic residues" evidence="2">
    <location>
        <begin position="1"/>
        <end position="10"/>
    </location>
</feature>
<feature type="region of interest" description="Disordered" evidence="2">
    <location>
        <begin position="1"/>
        <end position="33"/>
    </location>
</feature>
<evidence type="ECO:0000313" key="4">
    <source>
        <dbReference type="Proteomes" id="UP000197535"/>
    </source>
</evidence>
<feature type="compositionally biased region" description="Basic and acidic residues" evidence="2">
    <location>
        <begin position="295"/>
        <end position="305"/>
    </location>
</feature>
<evidence type="ECO:0000256" key="2">
    <source>
        <dbReference type="SAM" id="MobiDB-lite"/>
    </source>
</evidence>
<dbReference type="EMBL" id="LSTO01000001">
    <property type="protein sequence ID" value="OWW19638.1"/>
    <property type="molecule type" value="Genomic_DNA"/>
</dbReference>
<feature type="compositionally biased region" description="Low complexity" evidence="2">
    <location>
        <begin position="11"/>
        <end position="25"/>
    </location>
</feature>
<dbReference type="AlphaFoldDB" id="A0A254TIW3"/>
<evidence type="ECO:0000256" key="1">
    <source>
        <dbReference type="ARBA" id="ARBA00022729"/>
    </source>
</evidence>
<comment type="caution">
    <text evidence="3">The sequence shown here is derived from an EMBL/GenBank/DDBJ whole genome shotgun (WGS) entry which is preliminary data.</text>
</comment>
<feature type="region of interest" description="Disordered" evidence="2">
    <location>
        <begin position="281"/>
        <end position="305"/>
    </location>
</feature>
<dbReference type="SUPFAM" id="SSF48695">
    <property type="entry name" value="Multiheme cytochromes"/>
    <property type="match status" value="1"/>
</dbReference>
<organism evidence="3 4">
    <name type="scientific">Noviherbaspirillum denitrificans</name>
    <dbReference type="NCBI Taxonomy" id="1968433"/>
    <lineage>
        <taxon>Bacteria</taxon>
        <taxon>Pseudomonadati</taxon>
        <taxon>Pseudomonadota</taxon>
        <taxon>Betaproteobacteria</taxon>
        <taxon>Burkholderiales</taxon>
        <taxon>Oxalobacteraceae</taxon>
        <taxon>Noviherbaspirillum</taxon>
    </lineage>
</organism>
<dbReference type="Proteomes" id="UP000197535">
    <property type="component" value="Unassembled WGS sequence"/>
</dbReference>
<sequence>MANADGELRVPDGVNVGNRVGGTTPPKLPLDKSQMQCTTCHDPHLRDNATGNGNAKFLRLNRFQVAQPGGGAFNATNDIVCLACHDKGGVAWAYSAHANRDVASHTYKAAAAQQREFPSSSDTPANTNPEVWQVSCLNCHDTHTVQGAKRLLREGTDSTNSPKTGGNSAIEETCYQCHTTSTGSIVNYTALTNAAVPDIKTDFTTLARRMPITSTEQLAGAGVEVHEIGGIFNDAIDADCTKATGKCGKDFLESRARLGFGAGTNRHAECTDCHNPHRVIKSQNGLPGTLSATNTKDKAGTHKHEDATGYTHTNVISGVLRGTWGIEPIYPNNSFQSMPSDFTVKRGDPGNNTGSLDSATYVTREYQICLKCHSNYGYTDDNLYPNGTTRPALGGGSRTPANSNGHTNFSRYTNQAKEFQAPSTHAVAVGSVSKGYDGGAGTSAAATATNNNNHRSWHPVMRPTGRTGRAGNWLTPWSNAGALGNQTMYCSDCHGSGTANGTVMPTGNSNTIEGGSPWGPHGSANNFLLKGNYNQNTGVGQPEGLCFKCHNYNSYATGGGGTGWSTSRGDGHQVHRDRIKVGGSTNGLKCNWCHVAVPHGWKNRNFLVNLNDVGPEAGLAAGTAVSYTNNVGYSNGPYYRNAFLRIVSFPSGQWSESNCNGGSRDTMRTNCSSPP</sequence>
<dbReference type="PANTHER" id="PTHR35038">
    <property type="entry name" value="DISSIMILATORY SULFITE REDUCTASE SIRA"/>
    <property type="match status" value="1"/>
</dbReference>
<feature type="region of interest" description="Disordered" evidence="2">
    <location>
        <begin position="387"/>
        <end position="406"/>
    </location>
</feature>
<dbReference type="InterPro" id="IPR051829">
    <property type="entry name" value="Multiheme_Cytochr_ET"/>
</dbReference>
<reference evidence="3 4" key="1">
    <citation type="submission" date="2016-02" db="EMBL/GenBank/DDBJ databases">
        <authorList>
            <person name="Wen L."/>
            <person name="He K."/>
            <person name="Yang H."/>
        </authorList>
    </citation>
    <scope>NUCLEOTIDE SEQUENCE [LARGE SCALE GENOMIC DNA]</scope>
    <source>
        <strain evidence="3 4">TSA40</strain>
    </source>
</reference>
<feature type="compositionally biased region" description="Low complexity" evidence="2">
    <location>
        <begin position="442"/>
        <end position="453"/>
    </location>
</feature>
<feature type="region of interest" description="Disordered" evidence="2">
    <location>
        <begin position="438"/>
        <end position="470"/>
    </location>
</feature>
<dbReference type="InterPro" id="IPR036280">
    <property type="entry name" value="Multihaem_cyt_sf"/>
</dbReference>
<dbReference type="Gene3D" id="1.10.1130.10">
    <property type="entry name" value="Flavocytochrome C3, Chain A"/>
    <property type="match status" value="1"/>
</dbReference>
<gene>
    <name evidence="3" type="ORF">AYR66_09100</name>
</gene>
<accession>A0A254TIW3</accession>
<evidence type="ECO:0000313" key="3">
    <source>
        <dbReference type="EMBL" id="OWW19638.1"/>
    </source>
</evidence>
<keyword evidence="4" id="KW-1185">Reference proteome</keyword>
<feature type="region of interest" description="Disordered" evidence="2">
    <location>
        <begin position="656"/>
        <end position="675"/>
    </location>
</feature>
<keyword evidence="1" id="KW-0732">Signal</keyword>
<proteinExistence type="predicted"/>
<feature type="compositionally biased region" description="Polar residues" evidence="2">
    <location>
        <begin position="281"/>
        <end position="294"/>
    </location>
</feature>
<dbReference type="OrthoDB" id="5428211at2"/>